<proteinExistence type="inferred from homology"/>
<keyword evidence="4" id="KW-0238">DNA-binding</keyword>
<evidence type="ECO:0000259" key="7">
    <source>
        <dbReference type="Pfam" id="PF04545"/>
    </source>
</evidence>
<reference evidence="8" key="1">
    <citation type="journal article" date="2014" name="Front. Microbiol.">
        <title>High frequency of phylogenetically diverse reductive dehalogenase-homologous genes in deep subseafloor sedimentary metagenomes.</title>
        <authorList>
            <person name="Kawai M."/>
            <person name="Futagami T."/>
            <person name="Toyoda A."/>
            <person name="Takaki Y."/>
            <person name="Nishi S."/>
            <person name="Hori S."/>
            <person name="Arai W."/>
            <person name="Tsubouchi T."/>
            <person name="Morono Y."/>
            <person name="Uchiyama I."/>
            <person name="Ito T."/>
            <person name="Fujiyama A."/>
            <person name="Inagaki F."/>
            <person name="Takami H."/>
        </authorList>
    </citation>
    <scope>NUCLEOTIDE SEQUENCE</scope>
    <source>
        <strain evidence="8">Expedition CK06-06</strain>
    </source>
</reference>
<accession>X0T1I8</accession>
<evidence type="ECO:0000259" key="6">
    <source>
        <dbReference type="Pfam" id="PF04542"/>
    </source>
</evidence>
<protein>
    <recommendedName>
        <fullName evidence="9">Sigma-70 family RNA polymerase sigma factor</fullName>
    </recommendedName>
</protein>
<dbReference type="AlphaFoldDB" id="X0T1I8"/>
<evidence type="ECO:0000256" key="1">
    <source>
        <dbReference type="ARBA" id="ARBA00010641"/>
    </source>
</evidence>
<dbReference type="InterPro" id="IPR007630">
    <property type="entry name" value="RNA_pol_sigma70_r4"/>
</dbReference>
<gene>
    <name evidence="8" type="ORF">S01H1_27019</name>
</gene>
<dbReference type="GO" id="GO:0016987">
    <property type="term" value="F:sigma factor activity"/>
    <property type="evidence" value="ECO:0007669"/>
    <property type="project" value="UniProtKB-KW"/>
</dbReference>
<sequence>MKKTFSQSELKEIVKKYRPIVSLRVRKSLGTHIPDWEDVVNEIMVNTLEKIKSGKFRGDSSIGTFIYTITSRRIVDFIRKKNKVLQYAPEPSSFPAPNKNIESKERSKFVAKYLKNLQPKYREIIYLYYYKELTRQEVAKKIGIPPRRVSERANYARKLLKKMMKK</sequence>
<comment type="similarity">
    <text evidence="1">Belongs to the sigma-70 factor family. ECF subfamily.</text>
</comment>
<keyword evidence="3" id="KW-0731">Sigma factor</keyword>
<evidence type="ECO:0000256" key="2">
    <source>
        <dbReference type="ARBA" id="ARBA00023015"/>
    </source>
</evidence>
<dbReference type="InterPro" id="IPR013324">
    <property type="entry name" value="RNA_pol_sigma_r3/r4-like"/>
</dbReference>
<evidence type="ECO:0000256" key="3">
    <source>
        <dbReference type="ARBA" id="ARBA00023082"/>
    </source>
</evidence>
<dbReference type="PANTHER" id="PTHR43133:SF51">
    <property type="entry name" value="RNA POLYMERASE SIGMA FACTOR"/>
    <property type="match status" value="1"/>
</dbReference>
<dbReference type="InterPro" id="IPR007627">
    <property type="entry name" value="RNA_pol_sigma70_r2"/>
</dbReference>
<feature type="domain" description="RNA polymerase sigma-70 region 4" evidence="7">
    <location>
        <begin position="114"/>
        <end position="162"/>
    </location>
</feature>
<feature type="domain" description="RNA polymerase sigma-70 region 2" evidence="6">
    <location>
        <begin position="14"/>
        <end position="83"/>
    </location>
</feature>
<dbReference type="SUPFAM" id="SSF88659">
    <property type="entry name" value="Sigma3 and sigma4 domains of RNA polymerase sigma factors"/>
    <property type="match status" value="1"/>
</dbReference>
<comment type="caution">
    <text evidence="8">The sequence shown here is derived from an EMBL/GenBank/DDBJ whole genome shotgun (WGS) entry which is preliminary data.</text>
</comment>
<organism evidence="8">
    <name type="scientific">marine sediment metagenome</name>
    <dbReference type="NCBI Taxonomy" id="412755"/>
    <lineage>
        <taxon>unclassified sequences</taxon>
        <taxon>metagenomes</taxon>
        <taxon>ecological metagenomes</taxon>
    </lineage>
</organism>
<dbReference type="InterPro" id="IPR014284">
    <property type="entry name" value="RNA_pol_sigma-70_dom"/>
</dbReference>
<dbReference type="GO" id="GO:0006352">
    <property type="term" value="P:DNA-templated transcription initiation"/>
    <property type="evidence" value="ECO:0007669"/>
    <property type="project" value="InterPro"/>
</dbReference>
<dbReference type="SUPFAM" id="SSF88946">
    <property type="entry name" value="Sigma2 domain of RNA polymerase sigma factors"/>
    <property type="match status" value="1"/>
</dbReference>
<dbReference type="NCBIfam" id="TIGR02937">
    <property type="entry name" value="sigma70-ECF"/>
    <property type="match status" value="1"/>
</dbReference>
<dbReference type="Gene3D" id="1.10.1740.10">
    <property type="match status" value="1"/>
</dbReference>
<evidence type="ECO:0008006" key="9">
    <source>
        <dbReference type="Google" id="ProtNLM"/>
    </source>
</evidence>
<name>X0T1I8_9ZZZZ</name>
<dbReference type="CDD" id="cd06171">
    <property type="entry name" value="Sigma70_r4"/>
    <property type="match status" value="1"/>
</dbReference>
<evidence type="ECO:0000256" key="5">
    <source>
        <dbReference type="ARBA" id="ARBA00023163"/>
    </source>
</evidence>
<dbReference type="InterPro" id="IPR036388">
    <property type="entry name" value="WH-like_DNA-bd_sf"/>
</dbReference>
<keyword evidence="2" id="KW-0805">Transcription regulation</keyword>
<evidence type="ECO:0000313" key="8">
    <source>
        <dbReference type="EMBL" id="GAF87104.1"/>
    </source>
</evidence>
<dbReference type="PANTHER" id="PTHR43133">
    <property type="entry name" value="RNA POLYMERASE ECF-TYPE SIGMA FACTO"/>
    <property type="match status" value="1"/>
</dbReference>
<evidence type="ECO:0000256" key="4">
    <source>
        <dbReference type="ARBA" id="ARBA00023125"/>
    </source>
</evidence>
<dbReference type="InterPro" id="IPR013325">
    <property type="entry name" value="RNA_pol_sigma_r2"/>
</dbReference>
<dbReference type="Pfam" id="PF04542">
    <property type="entry name" value="Sigma70_r2"/>
    <property type="match status" value="1"/>
</dbReference>
<dbReference type="GO" id="GO:0003677">
    <property type="term" value="F:DNA binding"/>
    <property type="evidence" value="ECO:0007669"/>
    <property type="project" value="UniProtKB-KW"/>
</dbReference>
<dbReference type="InterPro" id="IPR039425">
    <property type="entry name" value="RNA_pol_sigma-70-like"/>
</dbReference>
<keyword evidence="5" id="KW-0804">Transcription</keyword>
<dbReference type="EMBL" id="BARS01016417">
    <property type="protein sequence ID" value="GAF87104.1"/>
    <property type="molecule type" value="Genomic_DNA"/>
</dbReference>
<dbReference type="Gene3D" id="1.10.10.10">
    <property type="entry name" value="Winged helix-like DNA-binding domain superfamily/Winged helix DNA-binding domain"/>
    <property type="match status" value="1"/>
</dbReference>
<dbReference type="Pfam" id="PF04545">
    <property type="entry name" value="Sigma70_r4"/>
    <property type="match status" value="1"/>
</dbReference>